<dbReference type="Proteomes" id="UP000789326">
    <property type="component" value="Unassembled WGS sequence"/>
</dbReference>
<keyword evidence="1" id="KW-1133">Transmembrane helix</keyword>
<name>A0A9W4PE92_9BACI</name>
<accession>A0A9W4PE92</accession>
<comment type="caution">
    <text evidence="2">The sequence shown here is derived from an EMBL/GenBank/DDBJ whole genome shotgun (WGS) entry which is preliminary data.</text>
</comment>
<keyword evidence="1" id="KW-0812">Transmembrane</keyword>
<proteinExistence type="predicted"/>
<evidence type="ECO:0000256" key="1">
    <source>
        <dbReference type="SAM" id="Phobius"/>
    </source>
</evidence>
<organism evidence="2 3">
    <name type="scientific">Peribacillus simplex</name>
    <dbReference type="NCBI Taxonomy" id="1478"/>
    <lineage>
        <taxon>Bacteria</taxon>
        <taxon>Bacillati</taxon>
        <taxon>Bacillota</taxon>
        <taxon>Bacilli</taxon>
        <taxon>Bacillales</taxon>
        <taxon>Bacillaceae</taxon>
        <taxon>Peribacillus</taxon>
    </lineage>
</organism>
<evidence type="ECO:0000313" key="3">
    <source>
        <dbReference type="Proteomes" id="UP000789326"/>
    </source>
</evidence>
<protein>
    <submittedName>
        <fullName evidence="2">Uncharacterized protein</fullName>
    </submittedName>
</protein>
<sequence>MFSFGDNYIIVLPPKWYSSIVKSPSLNRGAFFVMGLLNKFVGAFWTAFRLNWIFYTSVQPKLSAVNL</sequence>
<gene>
    <name evidence="2" type="ORF">SRABI133_02267</name>
</gene>
<evidence type="ECO:0000313" key="2">
    <source>
        <dbReference type="EMBL" id="CAH0215445.1"/>
    </source>
</evidence>
<reference evidence="2" key="1">
    <citation type="submission" date="2021-11" db="EMBL/GenBank/DDBJ databases">
        <authorList>
            <person name="Bulgarelli D."/>
        </authorList>
    </citation>
    <scope>NUCLEOTIDE SEQUENCE</scope>
    <source>
        <strain evidence="2">Bi133</strain>
    </source>
</reference>
<feature type="transmembrane region" description="Helical" evidence="1">
    <location>
        <begin position="29"/>
        <end position="48"/>
    </location>
</feature>
<dbReference type="EMBL" id="CAKKMG010000025">
    <property type="protein sequence ID" value="CAH0215445.1"/>
    <property type="molecule type" value="Genomic_DNA"/>
</dbReference>
<keyword evidence="1" id="KW-0472">Membrane</keyword>
<dbReference type="AlphaFoldDB" id="A0A9W4PE92"/>